<sequence length="268" mass="29227">MTTGEVSNEDILSEALEFLGGKPVIDDDVISYGQLKLTLAQKQGKANTLLADHLFSPGLFLAERIERNLLDVNGRSVIELGAGSALPSLLMSTLPNAPSLVVITDYPDDNILGNIKQNVARNSHLVVDGCTVICKGYEWGTDTSELIGTLEGHTAGTKKAGFDVVILSDLLHFFSSHDVLVSSMQALLARTTDARAYIGAGNYTHAAVCDNFLEKATKAGFILEEIVLKEEERTWLGRMSVSNLDDEALTLRKNNCRYWVARWSTNNP</sequence>
<dbReference type="OrthoDB" id="46564at2759"/>
<dbReference type="PANTHER" id="PTHR14614:SF104">
    <property type="entry name" value="N-METHYLTRANSFERASE, PUTATIVE (AFU_ORTHOLOGUE AFUA_1G17750)-RELATED"/>
    <property type="match status" value="1"/>
</dbReference>
<comment type="caution">
    <text evidence="1">The sequence shown here is derived from an EMBL/GenBank/DDBJ whole genome shotgun (WGS) entry which is preliminary data.</text>
</comment>
<evidence type="ECO:0000313" key="2">
    <source>
        <dbReference type="Proteomes" id="UP000567179"/>
    </source>
</evidence>
<dbReference type="SUPFAM" id="SSF53335">
    <property type="entry name" value="S-adenosyl-L-methionine-dependent methyltransferases"/>
    <property type="match status" value="1"/>
</dbReference>
<dbReference type="Gene3D" id="3.40.50.150">
    <property type="entry name" value="Vaccinia Virus protein VP39"/>
    <property type="match status" value="1"/>
</dbReference>
<dbReference type="GO" id="GO:0008757">
    <property type="term" value="F:S-adenosylmethionine-dependent methyltransferase activity"/>
    <property type="evidence" value="ECO:0007669"/>
    <property type="project" value="UniProtKB-ARBA"/>
</dbReference>
<dbReference type="Proteomes" id="UP000567179">
    <property type="component" value="Unassembled WGS sequence"/>
</dbReference>
<dbReference type="GO" id="GO:0005737">
    <property type="term" value="C:cytoplasm"/>
    <property type="evidence" value="ECO:0007669"/>
    <property type="project" value="TreeGrafter"/>
</dbReference>
<name>A0A8H5AUM5_9AGAR</name>
<gene>
    <name evidence="1" type="ORF">D9619_008054</name>
</gene>
<dbReference type="InterPro" id="IPR019410">
    <property type="entry name" value="Methyltransf_16"/>
</dbReference>
<dbReference type="Pfam" id="PF10294">
    <property type="entry name" value="Methyltransf_16"/>
    <property type="match status" value="1"/>
</dbReference>
<organism evidence="1 2">
    <name type="scientific">Psilocybe cf. subviscida</name>
    <dbReference type="NCBI Taxonomy" id="2480587"/>
    <lineage>
        <taxon>Eukaryota</taxon>
        <taxon>Fungi</taxon>
        <taxon>Dikarya</taxon>
        <taxon>Basidiomycota</taxon>
        <taxon>Agaricomycotina</taxon>
        <taxon>Agaricomycetes</taxon>
        <taxon>Agaricomycetidae</taxon>
        <taxon>Agaricales</taxon>
        <taxon>Agaricineae</taxon>
        <taxon>Strophariaceae</taxon>
        <taxon>Psilocybe</taxon>
    </lineage>
</organism>
<dbReference type="EMBL" id="JAACJJ010000057">
    <property type="protein sequence ID" value="KAF5311133.1"/>
    <property type="molecule type" value="Genomic_DNA"/>
</dbReference>
<protein>
    <recommendedName>
        <fullName evidence="3">Nicotinamide N-methyltransferase</fullName>
    </recommendedName>
</protein>
<accession>A0A8H5AUM5</accession>
<proteinExistence type="predicted"/>
<dbReference type="AlphaFoldDB" id="A0A8H5AUM5"/>
<dbReference type="InterPro" id="IPR029063">
    <property type="entry name" value="SAM-dependent_MTases_sf"/>
</dbReference>
<dbReference type="PANTHER" id="PTHR14614">
    <property type="entry name" value="HEPATOCELLULAR CARCINOMA-ASSOCIATED ANTIGEN"/>
    <property type="match status" value="1"/>
</dbReference>
<keyword evidence="2" id="KW-1185">Reference proteome</keyword>
<reference evidence="1 2" key="1">
    <citation type="journal article" date="2020" name="ISME J.">
        <title>Uncovering the hidden diversity of litter-decomposition mechanisms in mushroom-forming fungi.</title>
        <authorList>
            <person name="Floudas D."/>
            <person name="Bentzer J."/>
            <person name="Ahren D."/>
            <person name="Johansson T."/>
            <person name="Persson P."/>
            <person name="Tunlid A."/>
        </authorList>
    </citation>
    <scope>NUCLEOTIDE SEQUENCE [LARGE SCALE GENOMIC DNA]</scope>
    <source>
        <strain evidence="1 2">CBS 101986</strain>
    </source>
</reference>
<evidence type="ECO:0008006" key="3">
    <source>
        <dbReference type="Google" id="ProtNLM"/>
    </source>
</evidence>
<evidence type="ECO:0000313" key="1">
    <source>
        <dbReference type="EMBL" id="KAF5311133.1"/>
    </source>
</evidence>